<name>A0A915HKQ6_ROMCU</name>
<reference evidence="2" key="1">
    <citation type="submission" date="2022-11" db="UniProtKB">
        <authorList>
            <consortium name="WormBaseParasite"/>
        </authorList>
    </citation>
    <scope>IDENTIFICATION</scope>
</reference>
<dbReference type="Proteomes" id="UP000887565">
    <property type="component" value="Unplaced"/>
</dbReference>
<keyword evidence="1" id="KW-1185">Reference proteome</keyword>
<evidence type="ECO:0000313" key="2">
    <source>
        <dbReference type="WBParaSite" id="nRc.2.0.1.t02553-RA"/>
    </source>
</evidence>
<proteinExistence type="predicted"/>
<sequence length="89" mass="10427">MAKEEGVPRELLRRLVKLDIRSRSYHKRKVAGLSNKQVEKSDEKLFLMEESYNFKNDVVYSARFDDISREELAVKHYQNKSSMMVCGAV</sequence>
<dbReference type="AlphaFoldDB" id="A0A915HKQ6"/>
<accession>A0A915HKQ6</accession>
<evidence type="ECO:0000313" key="1">
    <source>
        <dbReference type="Proteomes" id="UP000887565"/>
    </source>
</evidence>
<protein>
    <submittedName>
        <fullName evidence="2">Uncharacterized protein</fullName>
    </submittedName>
</protein>
<organism evidence="1 2">
    <name type="scientific">Romanomermis culicivorax</name>
    <name type="common">Nematode worm</name>
    <dbReference type="NCBI Taxonomy" id="13658"/>
    <lineage>
        <taxon>Eukaryota</taxon>
        <taxon>Metazoa</taxon>
        <taxon>Ecdysozoa</taxon>
        <taxon>Nematoda</taxon>
        <taxon>Enoplea</taxon>
        <taxon>Dorylaimia</taxon>
        <taxon>Mermithida</taxon>
        <taxon>Mermithoidea</taxon>
        <taxon>Mermithidae</taxon>
        <taxon>Romanomermis</taxon>
    </lineage>
</organism>
<dbReference type="WBParaSite" id="nRc.2.0.1.t02553-RA">
    <property type="protein sequence ID" value="nRc.2.0.1.t02553-RA"/>
    <property type="gene ID" value="nRc.2.0.1.g02553"/>
</dbReference>